<reference evidence="2 3" key="1">
    <citation type="journal article" date="2016" name="Int. J. Syst. Evol. Microbiol.">
        <title>Panacibacter ginsenosidivorans gen. nov., sp. nov., with ginsenoside converting activity isolated from soil of a ginseng field.</title>
        <authorList>
            <person name="Siddiqi M.Z."/>
            <person name="Muhammad Shafi S."/>
            <person name="Choi K.D."/>
            <person name="Im W.T."/>
        </authorList>
    </citation>
    <scope>NUCLEOTIDE SEQUENCE [LARGE SCALE GENOMIC DNA]</scope>
    <source>
        <strain evidence="2 3">Gsoil1550</strain>
    </source>
</reference>
<name>A0A5B8VDN0_9BACT</name>
<dbReference type="InterPro" id="IPR029044">
    <property type="entry name" value="Nucleotide-diphossugar_trans"/>
</dbReference>
<dbReference type="SUPFAM" id="SSF53448">
    <property type="entry name" value="Nucleotide-diphospho-sugar transferases"/>
    <property type="match status" value="1"/>
</dbReference>
<sequence>MYIFNWFEVENREGVSVIICCYNSALRLPETLRHIYNQKVPEQIGWEIIVVDNNSTDNTSDVAMSEWRRYNNNIPFKVVHQEIQGLSFARSKGFENANYDILIFCDDDNWLRDDYIRYAFEIMQSNESIGILGGVSSGYFEVGKPFWFDAFMESYAVGKQMYETGIANSRTYLAGAAVVVRKAIYQKLNFLSYSLLLTGRIGKRLTSGEDTELCWLAMFLGFNLYYDERLRFVHFMPKQRLNWKYCVSMIAYGHSIPRIYFSLYHYLHNNIFNNREVSFDITYKTLMRRHLNYLRKHNPNLKSILNAVRSLFISTEGSEKEIQFKSDIHKLRYLLFNKSDLEKNFYAITSLMQKIKQQNVS</sequence>
<evidence type="ECO:0000259" key="1">
    <source>
        <dbReference type="Pfam" id="PF00535"/>
    </source>
</evidence>
<dbReference type="InterPro" id="IPR001173">
    <property type="entry name" value="Glyco_trans_2-like"/>
</dbReference>
<dbReference type="InterPro" id="IPR050834">
    <property type="entry name" value="Glycosyltransf_2"/>
</dbReference>
<accession>A0A5B8VDN0</accession>
<keyword evidence="2" id="KW-0808">Transferase</keyword>
<feature type="domain" description="Glycosyltransferase 2-like" evidence="1">
    <location>
        <begin position="16"/>
        <end position="185"/>
    </location>
</feature>
<dbReference type="AlphaFoldDB" id="A0A5B8VDN0"/>
<dbReference type="CDD" id="cd00761">
    <property type="entry name" value="Glyco_tranf_GTA_type"/>
    <property type="match status" value="1"/>
</dbReference>
<dbReference type="Pfam" id="PF00535">
    <property type="entry name" value="Glycos_transf_2"/>
    <property type="match status" value="1"/>
</dbReference>
<dbReference type="PANTHER" id="PTHR43685">
    <property type="entry name" value="GLYCOSYLTRANSFERASE"/>
    <property type="match status" value="1"/>
</dbReference>
<evidence type="ECO:0000313" key="2">
    <source>
        <dbReference type="EMBL" id="QEC69081.1"/>
    </source>
</evidence>
<dbReference type="EMBL" id="CP042435">
    <property type="protein sequence ID" value="QEC69081.1"/>
    <property type="molecule type" value="Genomic_DNA"/>
</dbReference>
<organism evidence="2 3">
    <name type="scientific">Panacibacter ginsenosidivorans</name>
    <dbReference type="NCBI Taxonomy" id="1813871"/>
    <lineage>
        <taxon>Bacteria</taxon>
        <taxon>Pseudomonadati</taxon>
        <taxon>Bacteroidota</taxon>
        <taxon>Chitinophagia</taxon>
        <taxon>Chitinophagales</taxon>
        <taxon>Chitinophagaceae</taxon>
        <taxon>Panacibacter</taxon>
    </lineage>
</organism>
<protein>
    <submittedName>
        <fullName evidence="2">Glycosyltransferase family 2 protein</fullName>
    </submittedName>
</protein>
<dbReference type="PANTHER" id="PTHR43685:SF2">
    <property type="entry name" value="GLYCOSYLTRANSFERASE 2-LIKE DOMAIN-CONTAINING PROTEIN"/>
    <property type="match status" value="1"/>
</dbReference>
<dbReference type="Gene3D" id="3.90.550.10">
    <property type="entry name" value="Spore Coat Polysaccharide Biosynthesis Protein SpsA, Chain A"/>
    <property type="match status" value="1"/>
</dbReference>
<gene>
    <name evidence="2" type="ORF">FRZ67_17835</name>
</gene>
<evidence type="ECO:0000313" key="3">
    <source>
        <dbReference type="Proteomes" id="UP000321533"/>
    </source>
</evidence>
<dbReference type="GO" id="GO:0016740">
    <property type="term" value="F:transferase activity"/>
    <property type="evidence" value="ECO:0007669"/>
    <property type="project" value="UniProtKB-KW"/>
</dbReference>
<dbReference type="Proteomes" id="UP000321533">
    <property type="component" value="Chromosome"/>
</dbReference>
<dbReference type="KEGG" id="pgin:FRZ67_17835"/>
<keyword evidence="3" id="KW-1185">Reference proteome</keyword>
<proteinExistence type="predicted"/>